<dbReference type="Pfam" id="PF01636">
    <property type="entry name" value="APH"/>
    <property type="match status" value="1"/>
</dbReference>
<keyword evidence="1" id="KW-0472">Membrane</keyword>
<feature type="domain" description="Aminoglycoside phosphotransferase" evidence="2">
    <location>
        <begin position="297"/>
        <end position="349"/>
    </location>
</feature>
<evidence type="ECO:0000313" key="4">
    <source>
        <dbReference type="Proteomes" id="UP001519293"/>
    </source>
</evidence>
<dbReference type="Gene3D" id="3.90.1200.10">
    <property type="match status" value="1"/>
</dbReference>
<dbReference type="RefSeq" id="WP_066391665.1">
    <property type="nucleotide sequence ID" value="NZ_JAGIKZ010000013.1"/>
</dbReference>
<evidence type="ECO:0000259" key="2">
    <source>
        <dbReference type="Pfam" id="PF01636"/>
    </source>
</evidence>
<dbReference type="Gene3D" id="1.25.40.10">
    <property type="entry name" value="Tetratricopeptide repeat domain"/>
    <property type="match status" value="1"/>
</dbReference>
<proteinExistence type="predicted"/>
<gene>
    <name evidence="3" type="ORF">J2Z40_002436</name>
</gene>
<dbReference type="InterPro" id="IPR002575">
    <property type="entry name" value="Aminoglycoside_PTrfase"/>
</dbReference>
<dbReference type="Proteomes" id="UP001519293">
    <property type="component" value="Unassembled WGS sequence"/>
</dbReference>
<sequence>MWILKKVYHIFIHEGFAAVLVEMPSWIFGRYFLHLRTKKEMEKAARYGERLIRLFPNKQLFYQWLAKCYKELGKEDLAKSTLLKGLEKRVSIAEIIEVLGEKMNPAIFLESKYLYLGGEQNLGCIEHRVVINGRQKVYLTKISPRVGFENEKLFYNKLYHSFRAYREITPQLINFTEFIEENLLFITMEKMDGLPPAFNQNNIEKMIQAHNLMTSVRYKELIHCLPKQNLNRQVKLLTDGDPTNPIRALHSFASIHTKLTNQQIFQYVDKRMKELNYSLESTQLLTRLEKVIVGKELFNKINPATHYSLQHGDFNDHNMLLEEKSEKLYLIDWGNLAIGPRWIDMAGFLGQLKHPFHRIKNDYLLNPAATGDFESIEKLFFIYTLIITWFIVFEKNEFDQLHDLYIRPALEMVEALALEVEKNEGNDRSMIKQKV</sequence>
<dbReference type="InterPro" id="IPR011009">
    <property type="entry name" value="Kinase-like_dom_sf"/>
</dbReference>
<dbReference type="EMBL" id="JAGIKZ010000013">
    <property type="protein sequence ID" value="MBP2241863.1"/>
    <property type="molecule type" value="Genomic_DNA"/>
</dbReference>
<comment type="caution">
    <text evidence="3">The sequence shown here is derived from an EMBL/GenBank/DDBJ whole genome shotgun (WGS) entry which is preliminary data.</text>
</comment>
<dbReference type="SUPFAM" id="SSF48452">
    <property type="entry name" value="TPR-like"/>
    <property type="match status" value="1"/>
</dbReference>
<reference evidence="3 4" key="1">
    <citation type="submission" date="2021-03" db="EMBL/GenBank/DDBJ databases">
        <title>Genomic Encyclopedia of Type Strains, Phase IV (KMG-IV): sequencing the most valuable type-strain genomes for metagenomic binning, comparative biology and taxonomic classification.</title>
        <authorList>
            <person name="Goeker M."/>
        </authorList>
    </citation>
    <scope>NUCLEOTIDE SEQUENCE [LARGE SCALE GENOMIC DNA]</scope>
    <source>
        <strain evidence="3 4">DSM 26675</strain>
    </source>
</reference>
<dbReference type="InterPro" id="IPR011990">
    <property type="entry name" value="TPR-like_helical_dom_sf"/>
</dbReference>
<name>A0ABS4RG28_9BACI</name>
<evidence type="ECO:0000256" key="1">
    <source>
        <dbReference type="SAM" id="Phobius"/>
    </source>
</evidence>
<protein>
    <submittedName>
        <fullName evidence="3">Thiamine kinase-like enzyme</fullName>
    </submittedName>
</protein>
<accession>A0ABS4RG28</accession>
<feature type="transmembrane region" description="Helical" evidence="1">
    <location>
        <begin position="12"/>
        <end position="33"/>
    </location>
</feature>
<keyword evidence="4" id="KW-1185">Reference proteome</keyword>
<keyword evidence="1" id="KW-0812">Transmembrane</keyword>
<keyword evidence="1" id="KW-1133">Transmembrane helix</keyword>
<organism evidence="3 4">
    <name type="scientific">Cytobacillus eiseniae</name>
    <dbReference type="NCBI Taxonomy" id="762947"/>
    <lineage>
        <taxon>Bacteria</taxon>
        <taxon>Bacillati</taxon>
        <taxon>Bacillota</taxon>
        <taxon>Bacilli</taxon>
        <taxon>Bacillales</taxon>
        <taxon>Bacillaceae</taxon>
        <taxon>Cytobacillus</taxon>
    </lineage>
</organism>
<evidence type="ECO:0000313" key="3">
    <source>
        <dbReference type="EMBL" id="MBP2241863.1"/>
    </source>
</evidence>
<dbReference type="SUPFAM" id="SSF56112">
    <property type="entry name" value="Protein kinase-like (PK-like)"/>
    <property type="match status" value="1"/>
</dbReference>